<keyword evidence="1" id="KW-0175">Coiled coil</keyword>
<dbReference type="EMBL" id="PJND01000007">
    <property type="protein sequence ID" value="PKW28613.1"/>
    <property type="molecule type" value="Genomic_DNA"/>
</dbReference>
<keyword evidence="2" id="KW-0732">Signal</keyword>
<gene>
    <name evidence="3" type="ORF">B0G92_0236</name>
    <name evidence="4" type="ORF">CLV50_1268</name>
</gene>
<evidence type="ECO:0000256" key="1">
    <source>
        <dbReference type="SAM" id="Coils"/>
    </source>
</evidence>
<reference evidence="4 6" key="2">
    <citation type="submission" date="2018-10" db="EMBL/GenBank/DDBJ databases">
        <title>Genomic Encyclopedia of Archaeal and Bacterial Type Strains, Phase II (KMG-II): from individual species to whole genera.</title>
        <authorList>
            <person name="Goeker M."/>
        </authorList>
    </citation>
    <scope>NUCLEOTIDE SEQUENCE [LARGE SCALE GENOMIC DNA]</scope>
    <source>
        <strain evidence="4 6">DSM 21886</strain>
    </source>
</reference>
<proteinExistence type="predicted"/>
<sequence>MKLSKFLNLGILFCTITAFSQNVASTATLTSGGLNAGTNGTANTFYGYQTGRYTGTGINNTFIGHESGRENTTGKNNAFIGYQAGANNTIGANNTFVGSHSGQTSYSGSNNVYVGQFTGGENNGNYNTFLGMLAGGDSQGSNNVLIGSNAGYSMSGNDKLFIDNTDTASPLIWGDFAQDQLKFNGKVGIGNGFGNFPTTAGSVNVSNYNLFVNGGILTEEVRVNLQSDWADYVFSKDYELMPLQKIEIFIKENGHLPNMPSAKQVKEEGIELGQIAKMQQEKIEELTLHMIEQNKTIEKQSEEIKELKELVKQLIEK</sequence>
<dbReference type="RefSeq" id="WP_056071925.1">
    <property type="nucleotide sequence ID" value="NZ_PJND01000007.1"/>
</dbReference>
<evidence type="ECO:0008006" key="7">
    <source>
        <dbReference type="Google" id="ProtNLM"/>
    </source>
</evidence>
<evidence type="ECO:0000313" key="6">
    <source>
        <dbReference type="Proteomes" id="UP000275027"/>
    </source>
</evidence>
<evidence type="ECO:0000313" key="4">
    <source>
        <dbReference type="EMBL" id="RLJ35882.1"/>
    </source>
</evidence>
<feature type="signal peptide" evidence="2">
    <location>
        <begin position="1"/>
        <end position="20"/>
    </location>
</feature>
<feature type="coiled-coil region" evidence="1">
    <location>
        <begin position="283"/>
        <end position="317"/>
    </location>
</feature>
<dbReference type="EMBL" id="RCCB01000010">
    <property type="protein sequence ID" value="RLJ35882.1"/>
    <property type="molecule type" value="Genomic_DNA"/>
</dbReference>
<dbReference type="AlphaFoldDB" id="A0A497UYL3"/>
<comment type="caution">
    <text evidence="4">The sequence shown here is derived from an EMBL/GenBank/DDBJ whole genome shotgun (WGS) entry which is preliminary data.</text>
</comment>
<dbReference type="Proteomes" id="UP000233767">
    <property type="component" value="Unassembled WGS sequence"/>
</dbReference>
<evidence type="ECO:0000313" key="3">
    <source>
        <dbReference type="EMBL" id="PKW28613.1"/>
    </source>
</evidence>
<evidence type="ECO:0000256" key="2">
    <source>
        <dbReference type="SAM" id="SignalP"/>
    </source>
</evidence>
<keyword evidence="5" id="KW-1185">Reference proteome</keyword>
<accession>A0A497UYL3</accession>
<name>A0A497UYL3_9FLAO</name>
<protein>
    <recommendedName>
        <fullName evidence="7">TMF family protein</fullName>
    </recommendedName>
</protein>
<reference evidence="3 5" key="1">
    <citation type="submission" date="2017-12" db="EMBL/GenBank/DDBJ databases">
        <title>Genomic Encyclopedia of Type Strains, Phase III (KMG-III): the genomes of soil and plant-associated and newly described type strains.</title>
        <authorList>
            <person name="Whitman W."/>
        </authorList>
    </citation>
    <scope>NUCLEOTIDE SEQUENCE [LARGE SCALE GENOMIC DNA]</scope>
    <source>
        <strain evidence="3 5">IP-10</strain>
    </source>
</reference>
<evidence type="ECO:0000313" key="5">
    <source>
        <dbReference type="Proteomes" id="UP000233767"/>
    </source>
</evidence>
<dbReference type="Proteomes" id="UP000275027">
    <property type="component" value="Unassembled WGS sequence"/>
</dbReference>
<feature type="chain" id="PRO_5041086201" description="TMF family protein" evidence="2">
    <location>
        <begin position="21"/>
        <end position="317"/>
    </location>
</feature>
<organism evidence="4 6">
    <name type="scientific">Flavobacterium lindanitolerans</name>
    <dbReference type="NCBI Taxonomy" id="428988"/>
    <lineage>
        <taxon>Bacteria</taxon>
        <taxon>Pseudomonadati</taxon>
        <taxon>Bacteroidota</taxon>
        <taxon>Flavobacteriia</taxon>
        <taxon>Flavobacteriales</taxon>
        <taxon>Flavobacteriaceae</taxon>
        <taxon>Flavobacterium</taxon>
    </lineage>
</organism>